<keyword evidence="1" id="KW-0472">Membrane</keyword>
<accession>D1AEP5</accession>
<gene>
    <name evidence="2" type="ordered locus">Tcur_2053</name>
</gene>
<dbReference type="eggNOG" id="ENOG5033YQ7">
    <property type="taxonomic scope" value="Bacteria"/>
</dbReference>
<sequence length="189" mass="19286">MPPPCRLLRASSFAAVCVSLTVAGHVGVSQEAVPWAAAGIGGLGVLGVAWLLAGHERSAVTILAGLLGGQFGLHVLFAAVQCGGAAGHAGHGSGVPETVSGGAGMTLAHLVAAAVSAWWLWRGERLAWALARRVAAFSLRAVLALLEAAPLPRRPVVGGWRAPCVRVRAALLRHSVGLRSPPRSVFALL</sequence>
<feature type="transmembrane region" description="Helical" evidence="1">
    <location>
        <begin position="33"/>
        <end position="53"/>
    </location>
</feature>
<organism evidence="2 3">
    <name type="scientific">Thermomonospora curvata (strain ATCC 19995 / DSM 43183 / JCM 3096 / KCTC 9072 / NBRC 15933 / NCIMB 10081 / Henssen B9)</name>
    <dbReference type="NCBI Taxonomy" id="471852"/>
    <lineage>
        <taxon>Bacteria</taxon>
        <taxon>Bacillati</taxon>
        <taxon>Actinomycetota</taxon>
        <taxon>Actinomycetes</taxon>
        <taxon>Streptosporangiales</taxon>
        <taxon>Thermomonosporaceae</taxon>
        <taxon>Thermomonospora</taxon>
    </lineage>
</organism>
<feature type="transmembrane region" description="Helical" evidence="1">
    <location>
        <begin position="60"/>
        <end position="80"/>
    </location>
</feature>
<reference evidence="2 3" key="1">
    <citation type="journal article" date="2011" name="Stand. Genomic Sci.">
        <title>Complete genome sequence of Thermomonospora curvata type strain (B9).</title>
        <authorList>
            <person name="Chertkov O."/>
            <person name="Sikorski J."/>
            <person name="Nolan M."/>
            <person name="Lapidus A."/>
            <person name="Lucas S."/>
            <person name="Del Rio T.G."/>
            <person name="Tice H."/>
            <person name="Cheng J.F."/>
            <person name="Goodwin L."/>
            <person name="Pitluck S."/>
            <person name="Liolios K."/>
            <person name="Ivanova N."/>
            <person name="Mavromatis K."/>
            <person name="Mikhailova N."/>
            <person name="Ovchinnikova G."/>
            <person name="Pati A."/>
            <person name="Chen A."/>
            <person name="Palaniappan K."/>
            <person name="Djao O.D."/>
            <person name="Land M."/>
            <person name="Hauser L."/>
            <person name="Chang Y.J."/>
            <person name="Jeffries C.D."/>
            <person name="Brettin T."/>
            <person name="Han C."/>
            <person name="Detter J.C."/>
            <person name="Rohde M."/>
            <person name="Goker M."/>
            <person name="Woyke T."/>
            <person name="Bristow J."/>
            <person name="Eisen J.A."/>
            <person name="Markowitz V."/>
            <person name="Hugenholtz P."/>
            <person name="Klenk H.P."/>
            <person name="Kyrpides N.C."/>
        </authorList>
    </citation>
    <scope>NUCLEOTIDE SEQUENCE [LARGE SCALE GENOMIC DNA]</scope>
    <source>
        <strain evidence="3">ATCC 19995 / DSM 43183 / JCM 3096 / KCTC 9072 / NBRC 15933 / NCIMB 10081 / Henssen B9</strain>
    </source>
</reference>
<evidence type="ECO:0000256" key="1">
    <source>
        <dbReference type="SAM" id="Phobius"/>
    </source>
</evidence>
<feature type="transmembrane region" description="Helical" evidence="1">
    <location>
        <begin position="100"/>
        <end position="121"/>
    </location>
</feature>
<keyword evidence="1" id="KW-1133">Transmembrane helix</keyword>
<dbReference type="Proteomes" id="UP000001918">
    <property type="component" value="Chromosome"/>
</dbReference>
<evidence type="ECO:0000313" key="2">
    <source>
        <dbReference type="EMBL" id="ACY97620.1"/>
    </source>
</evidence>
<protein>
    <submittedName>
        <fullName evidence="2">Uncharacterized protein</fullName>
    </submittedName>
</protein>
<proteinExistence type="predicted"/>
<dbReference type="KEGG" id="tcu:Tcur_2053"/>
<dbReference type="EMBL" id="CP001738">
    <property type="protein sequence ID" value="ACY97620.1"/>
    <property type="molecule type" value="Genomic_DNA"/>
</dbReference>
<keyword evidence="1" id="KW-0812">Transmembrane</keyword>
<dbReference type="HOGENOM" id="CLU_075566_1_1_11"/>
<evidence type="ECO:0000313" key="3">
    <source>
        <dbReference type="Proteomes" id="UP000001918"/>
    </source>
</evidence>
<keyword evidence="3" id="KW-1185">Reference proteome</keyword>
<name>D1AEP5_THECD</name>
<dbReference type="AlphaFoldDB" id="D1AEP5"/>